<evidence type="ECO:0000256" key="1">
    <source>
        <dbReference type="ARBA" id="ARBA00022670"/>
    </source>
</evidence>
<dbReference type="GO" id="GO:0046872">
    <property type="term" value="F:metal ion binding"/>
    <property type="evidence" value="ECO:0007669"/>
    <property type="project" value="UniProtKB-KW"/>
</dbReference>
<dbReference type="Gramene" id="TraesARI5A03G02612260.1">
    <property type="protein sequence ID" value="TraesARI5A03G02612260.1"/>
    <property type="gene ID" value="TraesARI5A03G02612260"/>
</dbReference>
<name>A0A3B6KCK0_WHEAT</name>
<evidence type="ECO:0000256" key="3">
    <source>
        <dbReference type="ARBA" id="ARBA00022801"/>
    </source>
</evidence>
<dbReference type="PANTHER" id="PTHR22726">
    <property type="entry name" value="METALLOENDOPEPTIDASE OMA1"/>
    <property type="match status" value="1"/>
</dbReference>
<evidence type="ECO:0000313" key="9">
    <source>
        <dbReference type="Proteomes" id="UP000019116"/>
    </source>
</evidence>
<dbReference type="Gramene" id="TraesNOR5A03G02590760.1">
    <property type="protein sequence ID" value="TraesNOR5A03G02590760.1"/>
    <property type="gene ID" value="TraesNOR5A03G02590760"/>
</dbReference>
<dbReference type="Gramene" id="TraesJAG5A03G02573020.1">
    <property type="protein sequence ID" value="TraesJAG5A03G02573020.1"/>
    <property type="gene ID" value="TraesJAG5A03G02573020"/>
</dbReference>
<sequence length="344" mass="38878">MNRLWCSLSHTLRRCRAPGAPQRLLDWWCSSASRVTPALLRRCPPSTVSRPLRLQYRWYDDPRKAMTATAIGLSATVMAACQVVPCTNRSHLVVLSAQKERDLGESHFTELKHIYRHRTVDPHHPDSVRVRLIADKIIHAANRGLGIYDSRDAPLLSVTRKGKKKPWARQPHTRHLHGLDTWELVLVSDGRIGATSSPGGRILVFTGLLDWLKTDGEIAFCIAHEIGHHIARHTADITSRLLLPKFLRPTFIRRAEIEADRIGILLLAAAGFHPDHALAFAKKAATVVPKYSVLKQMLEITHPHPEDRLARLSEAKTMEEALELYREATARDKVTEKYFSNPTM</sequence>
<dbReference type="InterPro" id="IPR051156">
    <property type="entry name" value="Mito/Outer_Membr_Metalloprot"/>
</dbReference>
<dbReference type="GO" id="GO:0016020">
    <property type="term" value="C:membrane"/>
    <property type="evidence" value="ECO:0000318"/>
    <property type="project" value="GO_Central"/>
</dbReference>
<keyword evidence="2" id="KW-0479">Metal-binding</keyword>
<dbReference type="Pfam" id="PF01435">
    <property type="entry name" value="Peptidase_M48"/>
    <property type="match status" value="2"/>
</dbReference>
<keyword evidence="1 6" id="KW-0645">Protease</keyword>
<dbReference type="GeneID" id="123106384"/>
<dbReference type="PANTHER" id="PTHR22726:SF25">
    <property type="entry name" value="PEPTIDASE M48 DOMAIN-CONTAINING PROTEIN"/>
    <property type="match status" value="1"/>
</dbReference>
<evidence type="ECO:0000256" key="2">
    <source>
        <dbReference type="ARBA" id="ARBA00022723"/>
    </source>
</evidence>
<gene>
    <name evidence="8" type="primary">LOC123106384</name>
</gene>
<keyword evidence="3 6" id="KW-0378">Hydrolase</keyword>
<comment type="similarity">
    <text evidence="6">Belongs to the peptidase M48 family.</text>
</comment>
<protein>
    <recommendedName>
        <fullName evidence="7">Peptidase M48 domain-containing protein</fullName>
    </recommendedName>
</protein>
<dbReference type="RefSeq" id="XP_044384505.1">
    <property type="nucleotide sequence ID" value="XM_044528570.1"/>
</dbReference>
<dbReference type="SMR" id="A0A3B6KCK0"/>
<reference evidence="8" key="2">
    <citation type="submission" date="2018-10" db="UniProtKB">
        <authorList>
            <consortium name="EnsemblPlants"/>
        </authorList>
    </citation>
    <scope>IDENTIFICATION</scope>
</reference>
<keyword evidence="9" id="KW-1185">Reference proteome</keyword>
<dbReference type="AlphaFoldDB" id="A0A3B6KCK0"/>
<dbReference type="OMA" id="FCIAHEI"/>
<evidence type="ECO:0000256" key="5">
    <source>
        <dbReference type="ARBA" id="ARBA00023049"/>
    </source>
</evidence>
<dbReference type="OrthoDB" id="634473at2759"/>
<accession>A0A3B6KCK0</accession>
<dbReference type="Gene3D" id="3.30.2010.10">
    <property type="entry name" value="Metalloproteases ('zincins'), catalytic domain"/>
    <property type="match status" value="1"/>
</dbReference>
<evidence type="ECO:0000313" key="8">
    <source>
        <dbReference type="EnsemblPlants" id="TraesCS5A02G022600.1"/>
    </source>
</evidence>
<dbReference type="Gramene" id="TraesLAC5A03G02525900.1">
    <property type="protein sequence ID" value="TraesLAC5A03G02525900.1"/>
    <property type="gene ID" value="TraesLAC5A03G02525900"/>
</dbReference>
<dbReference type="InterPro" id="IPR001915">
    <property type="entry name" value="Peptidase_M48"/>
</dbReference>
<evidence type="ECO:0000256" key="4">
    <source>
        <dbReference type="ARBA" id="ARBA00022833"/>
    </source>
</evidence>
<dbReference type="EnsemblPlants" id="TraesCS5A02G022600.1">
    <property type="protein sequence ID" value="TraesCS5A02G022600.1"/>
    <property type="gene ID" value="TraesCS5A02G022600"/>
</dbReference>
<dbReference type="Gramene" id="TraesCS5A03G0055300.1">
    <property type="protein sequence ID" value="TraesCS5A03G0055300.1.CDS"/>
    <property type="gene ID" value="TraesCS5A03G0055300"/>
</dbReference>
<evidence type="ECO:0000256" key="6">
    <source>
        <dbReference type="RuleBase" id="RU003983"/>
    </source>
</evidence>
<feature type="domain" description="Peptidase M48" evidence="7">
    <location>
        <begin position="181"/>
        <end position="239"/>
    </location>
</feature>
<dbReference type="Gramene" id="TraesJUL5A03G02590780.1">
    <property type="protein sequence ID" value="TraesJUL5A03G02590780.1"/>
    <property type="gene ID" value="TraesJUL5A03G02590780"/>
</dbReference>
<keyword evidence="4 6" id="KW-0862">Zinc</keyword>
<dbReference type="GO" id="GO:0051603">
    <property type="term" value="P:proteolysis involved in protein catabolic process"/>
    <property type="evidence" value="ECO:0000318"/>
    <property type="project" value="GO_Central"/>
</dbReference>
<dbReference type="GO" id="GO:0004222">
    <property type="term" value="F:metalloendopeptidase activity"/>
    <property type="evidence" value="ECO:0000318"/>
    <property type="project" value="GO_Central"/>
</dbReference>
<dbReference type="Gramene" id="TraesSTA5A03G02562740.1">
    <property type="protein sequence ID" value="TraesSTA5A03G02562740.1"/>
    <property type="gene ID" value="TraesSTA5A03G02562740"/>
</dbReference>
<dbReference type="Gramene" id="TraesCS5A02G022600.1">
    <property type="protein sequence ID" value="TraesCS5A02G022600.1"/>
    <property type="gene ID" value="TraesCS5A02G022600"/>
</dbReference>
<dbReference type="STRING" id="4565.A0A3B6KCK0"/>
<dbReference type="Proteomes" id="UP000019116">
    <property type="component" value="Chromosome 5A"/>
</dbReference>
<evidence type="ECO:0000259" key="7">
    <source>
        <dbReference type="Pfam" id="PF01435"/>
    </source>
</evidence>
<dbReference type="Gramene" id="TraesROB_scaffold_035403_01G000100.1">
    <property type="protein sequence ID" value="TraesROB_scaffold_035403_01G000100.1"/>
    <property type="gene ID" value="TraesROB_scaffold_035403_01G000100"/>
</dbReference>
<reference evidence="8" key="1">
    <citation type="submission" date="2018-08" db="EMBL/GenBank/DDBJ databases">
        <authorList>
            <person name="Rossello M."/>
        </authorList>
    </citation>
    <scope>NUCLEOTIDE SEQUENCE [LARGE SCALE GENOMIC DNA]</scope>
    <source>
        <strain evidence="8">cv. Chinese Spring</strain>
    </source>
</reference>
<keyword evidence="5 6" id="KW-0482">Metalloprotease</keyword>
<dbReference type="Gramene" id="TraesRN5A0100055900.1">
    <property type="protein sequence ID" value="TraesRN5A0100055900.1"/>
    <property type="gene ID" value="TraesRN5A0100055900"/>
</dbReference>
<dbReference type="Gramene" id="TraesLDM5A03G02574820.1">
    <property type="protein sequence ID" value="TraesLDM5A03G02574820.1"/>
    <property type="gene ID" value="TraesLDM5A03G02574820"/>
</dbReference>
<dbReference type="Gramene" id="TraesMAC5A03G02570100.1">
    <property type="protein sequence ID" value="TraesMAC5A03G02570100.1"/>
    <property type="gene ID" value="TraesMAC5A03G02570100"/>
</dbReference>
<comment type="cofactor">
    <cofactor evidence="6">
        <name>Zn(2+)</name>
        <dbReference type="ChEBI" id="CHEBI:29105"/>
    </cofactor>
    <text evidence="6">Binds 1 zinc ion per subunit.</text>
</comment>
<feature type="domain" description="Peptidase M48" evidence="7">
    <location>
        <begin position="250"/>
        <end position="315"/>
    </location>
</feature>
<proteinExistence type="inferred from homology"/>
<organism evidence="8">
    <name type="scientific">Triticum aestivum</name>
    <name type="common">Wheat</name>
    <dbReference type="NCBI Taxonomy" id="4565"/>
    <lineage>
        <taxon>Eukaryota</taxon>
        <taxon>Viridiplantae</taxon>
        <taxon>Streptophyta</taxon>
        <taxon>Embryophyta</taxon>
        <taxon>Tracheophyta</taxon>
        <taxon>Spermatophyta</taxon>
        <taxon>Magnoliopsida</taxon>
        <taxon>Liliopsida</taxon>
        <taxon>Poales</taxon>
        <taxon>Poaceae</taxon>
        <taxon>BOP clade</taxon>
        <taxon>Pooideae</taxon>
        <taxon>Triticodae</taxon>
        <taxon>Triticeae</taxon>
        <taxon>Triticinae</taxon>
        <taxon>Triticum</taxon>
    </lineage>
</organism>